<evidence type="ECO:0000256" key="1">
    <source>
        <dbReference type="SAM" id="Phobius"/>
    </source>
</evidence>
<keyword evidence="1" id="KW-0472">Membrane</keyword>
<feature type="transmembrane region" description="Helical" evidence="1">
    <location>
        <begin position="15"/>
        <end position="34"/>
    </location>
</feature>
<accession>A0A0K1HNW8</accession>
<sequence>MKLFLKYKLPWKFNFFWSLNLIFILLGVLVLCFADNRCVEVKIQSYPLLVGFVFVFSVLWVFSYLNFRLGLVGLGVFMSVASGYVYRLLTRMGIQEALLQDILFQDCLLCIKKIWSFDQLAHEWKKWAIADNLFESPYYNQAEVETIIRPLDKMEALKEAYSVYKAQMLLKISEQGTTSNFWCSLFENVRDFVCAHPFLCYVSVLTVASVIPWYFSWLNSFRTGTFSVSDLGGGELGQQAAAHNPDIIDWLVQIFEEYQTPLLSASLSGGGLSKAACVMYALEELYQDEYGIDDFEELLCNAEFVSLSRWLRLLLATWDQNQWNLWLGVQGLPLIIDRVMSEDYYRDIVCSTALFGI</sequence>
<keyword evidence="1" id="KW-1133">Transmembrane helix</keyword>
<organism evidence="2">
    <name type="scientific">Balamuthia mandrillaris</name>
    <dbReference type="NCBI Taxonomy" id="66527"/>
    <lineage>
        <taxon>Eukaryota</taxon>
        <taxon>Amoebozoa</taxon>
        <taxon>Discosea</taxon>
        <taxon>Longamoebia</taxon>
        <taxon>Centramoebida</taxon>
        <taxon>Balamuthiidae</taxon>
        <taxon>Balamuthia</taxon>
    </lineage>
</organism>
<feature type="transmembrane region" description="Helical" evidence="1">
    <location>
        <begin position="46"/>
        <end position="65"/>
    </location>
</feature>
<keyword evidence="1" id="KW-0812">Transmembrane</keyword>
<protein>
    <submittedName>
        <fullName evidence="2">Uncharacterized protein</fullName>
    </submittedName>
</protein>
<feature type="transmembrane region" description="Helical" evidence="1">
    <location>
        <begin position="71"/>
        <end position="89"/>
    </location>
</feature>
<dbReference type="AlphaFoldDB" id="A0A0K1HNW8"/>
<evidence type="ECO:0000313" key="2">
    <source>
        <dbReference type="EMBL" id="AKT93870.1"/>
    </source>
</evidence>
<keyword evidence="2" id="KW-0496">Mitochondrion</keyword>
<feature type="transmembrane region" description="Helical" evidence="1">
    <location>
        <begin position="198"/>
        <end position="217"/>
    </location>
</feature>
<name>A0A0K1HNW8_9EUKA</name>
<geneLocation type="mitochondrion" evidence="2"/>
<proteinExistence type="predicted"/>
<dbReference type="EMBL" id="KT175741">
    <property type="protein sequence ID" value="AKT93870.1"/>
    <property type="molecule type" value="Genomic_DNA"/>
</dbReference>
<reference evidence="2" key="1">
    <citation type="journal article" date="2015" name="Genome Med.">
        <title>Clinical metagenomic identification of Balamuthia mandrillaris encephalitis and assembly of the draft genome: the continuing case for reference genome sequencing.</title>
        <authorList>
            <person name="Greninger A.L."/>
            <person name="Messacar K."/>
            <person name="Dunnebacke T."/>
            <person name="Naccache S.N."/>
            <person name="Federman S."/>
            <person name="Bouquet J."/>
            <person name="Mirsky D."/>
            <person name="Nomura Y."/>
            <person name="Yagi S."/>
            <person name="Glaser C."/>
            <person name="Vollmer M."/>
            <person name="Press C.A."/>
            <person name="Klenschmidt-DeMasters B.K."/>
            <person name="Dominguez S.R."/>
            <person name="Chiu C.Y."/>
        </authorList>
    </citation>
    <scope>NUCLEOTIDE SEQUENCE</scope>
    <source>
        <strain evidence="2">V039</strain>
    </source>
</reference>